<accession>A0AAU7FDI4</accession>
<dbReference type="EMBL" id="CP157355">
    <property type="protein sequence ID" value="XBM02157.1"/>
    <property type="molecule type" value="Genomic_DNA"/>
</dbReference>
<gene>
    <name evidence="1" type="ORF">ABHF33_07795</name>
</gene>
<organism evidence="1">
    <name type="scientific">Chitinibacter mangrovi</name>
    <dbReference type="NCBI Taxonomy" id="3153927"/>
    <lineage>
        <taxon>Bacteria</taxon>
        <taxon>Pseudomonadati</taxon>
        <taxon>Pseudomonadota</taxon>
        <taxon>Betaproteobacteria</taxon>
        <taxon>Neisseriales</taxon>
        <taxon>Chitinibacteraceae</taxon>
        <taxon>Chitinibacter</taxon>
    </lineage>
</organism>
<name>A0AAU7FDI4_9NEIS</name>
<protein>
    <submittedName>
        <fullName evidence="1">Uncharacterized protein</fullName>
    </submittedName>
</protein>
<reference evidence="1" key="1">
    <citation type="submission" date="2024-05" db="EMBL/GenBank/DDBJ databases">
        <authorList>
            <person name="Yang L."/>
            <person name="Pan L."/>
        </authorList>
    </citation>
    <scope>NUCLEOTIDE SEQUENCE</scope>
    <source>
        <strain evidence="1">FCG-7</strain>
    </source>
</reference>
<dbReference type="RefSeq" id="WP_348946431.1">
    <property type="nucleotide sequence ID" value="NZ_CP157355.1"/>
</dbReference>
<dbReference type="AlphaFoldDB" id="A0AAU7FDI4"/>
<proteinExistence type="predicted"/>
<sequence length="766" mass="88268">MAINLLRLVGFESFSDQQIAELAFTHGISNSRTVGVLYGLETYIPDVRLGGVLDLLAKLAGDQKESDWLRECELIDLLASLVTRRLSQQEQIEVPRLWSWLEPLAHRYGGTRERRKDLAACLLQKPELCRELQHFVLFEAVGDDNLRFRARTLHALVADLYPDNARVIELFVELNPADYADERWRDLLYIARHDQADSDAVRAAARPFAMRSTDGEKHLAQWGTPPEWELRERKEQLKRKAKEQAKLETIRQSYRDNLDGVRIGKYNCIIDPARCYLGLIYDHKEEVPHQRITAWLSKEISVAAFHGFEAYLTAIPPHPTATDIADSLAQHKSWDAGYIIVTALAERLRNGTGFADLRDERLMAGLFVLAFRHFSDESIRHDLMVALSTELQARGSWEQTMRLFHEPQLVARREHVCWLEGSRKSSTYGHDLAVEWLHRFDGLPWAAEERLVNLLWQATRYTDLLKLARTRKESTNVEQRHLWTVLGLLLDFETFSTQFAAAPPDPSLIWVLEEYTSRNFWQSHEDTTLMPVIAEWIVRNFRKLWSFCAEFPKGDWVGRSHPRDASKYLQELIFLLGADTSDAARTALLRLRDEAEDGYSESIRRALSEQIRAIADAEHATLTLPELSSILADGRPNSEADLQTFMLEELKLVAKKIRSDDVDSWRGFYDDQGVPFDEERCRDHLLGLLRQGQQLVELEPETHVADDKEVDITCSSGNWRLPIEIKGQWHRDLWAAVRSAARWFVYARLACWRSGYLSGSLVWRTS</sequence>
<evidence type="ECO:0000313" key="1">
    <source>
        <dbReference type="EMBL" id="XBM02157.1"/>
    </source>
</evidence>
<dbReference type="KEGG" id="cmav:ABHF33_07795"/>